<protein>
    <submittedName>
        <fullName evidence="1">Uncharacterized protein</fullName>
    </submittedName>
</protein>
<proteinExistence type="predicted"/>
<dbReference type="EMBL" id="MU006735">
    <property type="protein sequence ID" value="KAF2623755.1"/>
    <property type="molecule type" value="Genomic_DNA"/>
</dbReference>
<evidence type="ECO:0000313" key="1">
    <source>
        <dbReference type="EMBL" id="KAF2623755.1"/>
    </source>
</evidence>
<keyword evidence="2" id="KW-1185">Reference proteome</keyword>
<gene>
    <name evidence="1" type="ORF">BU25DRAFT_414214</name>
</gene>
<comment type="caution">
    <text evidence="1">The sequence shown here is derived from an EMBL/GenBank/DDBJ whole genome shotgun (WGS) entry which is preliminary data.</text>
</comment>
<dbReference type="Proteomes" id="UP000799754">
    <property type="component" value="Unassembled WGS sequence"/>
</dbReference>
<organism evidence="1 2">
    <name type="scientific">Macroventuria anomochaeta</name>
    <dbReference type="NCBI Taxonomy" id="301207"/>
    <lineage>
        <taxon>Eukaryota</taxon>
        <taxon>Fungi</taxon>
        <taxon>Dikarya</taxon>
        <taxon>Ascomycota</taxon>
        <taxon>Pezizomycotina</taxon>
        <taxon>Dothideomycetes</taxon>
        <taxon>Pleosporomycetidae</taxon>
        <taxon>Pleosporales</taxon>
        <taxon>Pleosporineae</taxon>
        <taxon>Didymellaceae</taxon>
        <taxon>Macroventuria</taxon>
    </lineage>
</organism>
<name>A0ACB6RQS7_9PLEO</name>
<accession>A0ACB6RQS7</accession>
<evidence type="ECO:0000313" key="2">
    <source>
        <dbReference type="Proteomes" id="UP000799754"/>
    </source>
</evidence>
<reference evidence="1" key="1">
    <citation type="journal article" date="2020" name="Stud. Mycol.">
        <title>101 Dothideomycetes genomes: a test case for predicting lifestyles and emergence of pathogens.</title>
        <authorList>
            <person name="Haridas S."/>
            <person name="Albert R."/>
            <person name="Binder M."/>
            <person name="Bloem J."/>
            <person name="Labutti K."/>
            <person name="Salamov A."/>
            <person name="Andreopoulos B."/>
            <person name="Baker S."/>
            <person name="Barry K."/>
            <person name="Bills G."/>
            <person name="Bluhm B."/>
            <person name="Cannon C."/>
            <person name="Castanera R."/>
            <person name="Culley D."/>
            <person name="Daum C."/>
            <person name="Ezra D."/>
            <person name="Gonzalez J."/>
            <person name="Henrissat B."/>
            <person name="Kuo A."/>
            <person name="Liang C."/>
            <person name="Lipzen A."/>
            <person name="Lutzoni F."/>
            <person name="Magnuson J."/>
            <person name="Mondo S."/>
            <person name="Nolan M."/>
            <person name="Ohm R."/>
            <person name="Pangilinan J."/>
            <person name="Park H.-J."/>
            <person name="Ramirez L."/>
            <person name="Alfaro M."/>
            <person name="Sun H."/>
            <person name="Tritt A."/>
            <person name="Yoshinaga Y."/>
            <person name="Zwiers L.-H."/>
            <person name="Turgeon B."/>
            <person name="Goodwin S."/>
            <person name="Spatafora J."/>
            <person name="Crous P."/>
            <person name="Grigoriev I."/>
        </authorList>
    </citation>
    <scope>NUCLEOTIDE SEQUENCE</scope>
    <source>
        <strain evidence="1">CBS 525.71</strain>
    </source>
</reference>
<sequence>MMPQSNGKGDAVHSSKETHMVTARCKMGVKVNAEGEMGQKLIASGLMEWWTECVLFVQMSPDGKRIVEVREFVHSVKAEELKQRLSGMLRNKD</sequence>